<reference evidence="2 3" key="1">
    <citation type="journal article" date="2017" name="Int. J. Syst. Evol. Microbiol.">
        <title>Macrococcus canis sp. nov., a skin bacterium associated with infections in dogs.</title>
        <authorList>
            <person name="Gobeli Brawand S."/>
            <person name="Cotting K."/>
            <person name="Gomez-Sanz E."/>
            <person name="Collaud A."/>
            <person name="Thomann A."/>
            <person name="Brodard I."/>
            <person name="Rodriguez-Campos S."/>
            <person name="Strauss C."/>
            <person name="Perreten V."/>
        </authorList>
    </citation>
    <scope>NUCLEOTIDE SEQUENCE [LARGE SCALE GENOMIC DNA]</scope>
    <source>
        <strain evidence="2 3">KM45013</strain>
    </source>
</reference>
<proteinExistence type="predicted"/>
<dbReference type="Proteomes" id="UP000194154">
    <property type="component" value="Chromosome"/>
</dbReference>
<evidence type="ECO:0000313" key="3">
    <source>
        <dbReference type="Proteomes" id="UP000194154"/>
    </source>
</evidence>
<keyword evidence="1" id="KW-1133">Transmembrane helix</keyword>
<dbReference type="EMBL" id="CP021059">
    <property type="protein sequence ID" value="ARQ08086.1"/>
    <property type="molecule type" value="Genomic_DNA"/>
</dbReference>
<protein>
    <submittedName>
        <fullName evidence="2">Uncharacterized protein</fullName>
    </submittedName>
</protein>
<keyword evidence="1" id="KW-0472">Membrane</keyword>
<organism evidence="2 3">
    <name type="scientific">Macrococcoides canis</name>
    <dbReference type="NCBI Taxonomy" id="1855823"/>
    <lineage>
        <taxon>Bacteria</taxon>
        <taxon>Bacillati</taxon>
        <taxon>Bacillota</taxon>
        <taxon>Bacilli</taxon>
        <taxon>Bacillales</taxon>
        <taxon>Staphylococcaceae</taxon>
        <taxon>Macrococcoides</taxon>
    </lineage>
</organism>
<evidence type="ECO:0000313" key="2">
    <source>
        <dbReference type="EMBL" id="ARQ08086.1"/>
    </source>
</evidence>
<evidence type="ECO:0000256" key="1">
    <source>
        <dbReference type="SAM" id="Phobius"/>
    </source>
</evidence>
<dbReference type="KEGG" id="mcak:MCCS_25300"/>
<feature type="transmembrane region" description="Helical" evidence="1">
    <location>
        <begin position="25"/>
        <end position="44"/>
    </location>
</feature>
<dbReference type="AlphaFoldDB" id="A0A1W7AF82"/>
<dbReference type="GeneID" id="43457920"/>
<gene>
    <name evidence="2" type="ORF">MCCS_25300</name>
</gene>
<name>A0A1W7AF82_9STAP</name>
<dbReference type="STRING" id="1855823.MCCS_25300"/>
<dbReference type="RefSeq" id="WP_157891133.1">
    <property type="nucleotide sequence ID" value="NZ_CBCRZA010000009.1"/>
</dbReference>
<accession>A0A1W7AF82</accession>
<keyword evidence="3" id="KW-1185">Reference proteome</keyword>
<keyword evidence="1" id="KW-0812">Transmembrane</keyword>
<sequence>MMIIKTIFYSVFSVLVATQFSHEHHIVYGTAFFLMLMFCSYELLKHEKRGGY</sequence>